<reference evidence="1 2" key="1">
    <citation type="submission" date="2016-08" db="EMBL/GenBank/DDBJ databases">
        <authorList>
            <person name="Seilhamer J.J."/>
        </authorList>
    </citation>
    <scope>NUCLEOTIDE SEQUENCE [LARGE SCALE GENOMIC DNA]</scope>
    <source>
        <strain evidence="1 2">CFBP4641</strain>
    </source>
</reference>
<sequence>MLIELGARNIAPSAEHARHDVYIVQLDPDAARPFCLGQSICGGHAERGGSIHLALDELEAWPGDWRQHLRHAGCAWAIAPIEAAQRGGDLQAALAELVAGAAQPRSP</sequence>
<dbReference type="Proteomes" id="UP000247346">
    <property type="component" value="Unassembled WGS sequence"/>
</dbReference>
<comment type="caution">
    <text evidence="1">The sequence shown here is derived from an EMBL/GenBank/DDBJ whole genome shotgun (WGS) entry which is preliminary data.</text>
</comment>
<protein>
    <submittedName>
        <fullName evidence="1">Uncharacterized protein</fullName>
    </submittedName>
</protein>
<dbReference type="OrthoDB" id="9012782at2"/>
<dbReference type="AlphaFoldDB" id="A0A2P5Z0P5"/>
<dbReference type="EMBL" id="MDEK01000016">
    <property type="protein sequence ID" value="PPU80920.1"/>
    <property type="molecule type" value="Genomic_DNA"/>
</dbReference>
<dbReference type="GeneID" id="93878597"/>
<proteinExistence type="predicted"/>
<evidence type="ECO:0000313" key="1">
    <source>
        <dbReference type="EMBL" id="PPU80920.1"/>
    </source>
</evidence>
<gene>
    <name evidence="1" type="ORF">XsacCFBP4641_16590</name>
</gene>
<accession>A0A2P5Z0P5</accession>
<name>A0A2P5Z0P5_9XANT</name>
<organism evidence="1 2">
    <name type="scientific">Xanthomonas sacchari</name>
    <dbReference type="NCBI Taxonomy" id="56458"/>
    <lineage>
        <taxon>Bacteria</taxon>
        <taxon>Pseudomonadati</taxon>
        <taxon>Pseudomonadota</taxon>
        <taxon>Gammaproteobacteria</taxon>
        <taxon>Lysobacterales</taxon>
        <taxon>Lysobacteraceae</taxon>
        <taxon>Xanthomonas</taxon>
    </lineage>
</organism>
<evidence type="ECO:0000313" key="2">
    <source>
        <dbReference type="Proteomes" id="UP000247346"/>
    </source>
</evidence>
<dbReference type="RefSeq" id="WP_010343501.1">
    <property type="nucleotide sequence ID" value="NZ_CP132343.1"/>
</dbReference>